<evidence type="ECO:0000313" key="2">
    <source>
        <dbReference type="EMBL" id="SEC21319.1"/>
    </source>
</evidence>
<evidence type="ECO:0000313" key="3">
    <source>
        <dbReference type="Proteomes" id="UP000198542"/>
    </source>
</evidence>
<evidence type="ECO:0000259" key="1">
    <source>
        <dbReference type="Pfam" id="PF01370"/>
    </source>
</evidence>
<dbReference type="EMBL" id="FNTC01000002">
    <property type="protein sequence ID" value="SEC21319.1"/>
    <property type="molecule type" value="Genomic_DNA"/>
</dbReference>
<accession>A0A231G0J5</accession>
<dbReference type="Gene3D" id="3.40.50.720">
    <property type="entry name" value="NAD(P)-binding Rossmann-like Domain"/>
    <property type="match status" value="1"/>
</dbReference>
<dbReference type="Proteomes" id="UP000198542">
    <property type="component" value="Unassembled WGS sequence"/>
</dbReference>
<protein>
    <recommendedName>
        <fullName evidence="1">NAD-dependent epimerase/dehydratase domain-containing protein</fullName>
    </recommendedName>
</protein>
<dbReference type="SUPFAM" id="SSF51735">
    <property type="entry name" value="NAD(P)-binding Rossmann-fold domains"/>
    <property type="match status" value="1"/>
</dbReference>
<dbReference type="PANTHER" id="PTHR43781:SF1">
    <property type="entry name" value="SACCHAROPINE DEHYDROGENASE"/>
    <property type="match status" value="1"/>
</dbReference>
<sequence length="334" mass="36299">MTEKTILVLGAQGVLGQFTARALQAAGYRVLRGGRRREAAEDFRWVDLDVPGSLSAALKGVDLVVSSIEDPEVRAELEVLRQGGAMLSQATIPASARRRLQQVAESGARGTLVLNSGFSGVGALVARQLLEEYPQATRIELGYIISAGGSAGLAGSRYIHRLLATQPQLRVQNRKFPAPRGVRPCFDLSDNDEIWLSSEVSGKRLVQTWLAVAERPLSGLLRLLNKLGLLARLPQAALTAMVRLKPMPSRLTCEPMRSRIALYQNGRLLVAQGVSAEGDYNSTVQSTCLFVGALLAQPEGAWPQGLYGVEDLFRLHDLRADLEQKRILVQALVD</sequence>
<dbReference type="PANTHER" id="PTHR43781">
    <property type="entry name" value="SACCHAROPINE DEHYDROGENASE"/>
    <property type="match status" value="1"/>
</dbReference>
<reference evidence="3" key="1">
    <citation type="submission" date="2016-10" db="EMBL/GenBank/DDBJ databases">
        <authorList>
            <person name="Varghese N."/>
            <person name="Submissions S."/>
        </authorList>
    </citation>
    <scope>NUCLEOTIDE SEQUENCE [LARGE SCALE GENOMIC DNA]</scope>
    <source>
        <strain evidence="3">BS3660</strain>
    </source>
</reference>
<gene>
    <name evidence="2" type="ORF">SAMN04490187_3571</name>
</gene>
<feature type="domain" description="NAD-dependent epimerase/dehydratase" evidence="1">
    <location>
        <begin position="6"/>
        <end position="66"/>
    </location>
</feature>
<dbReference type="RefSeq" id="WP_090454887.1">
    <property type="nucleotide sequence ID" value="NZ_FNTC01000002.1"/>
</dbReference>
<dbReference type="Pfam" id="PF01370">
    <property type="entry name" value="Epimerase"/>
    <property type="match status" value="1"/>
</dbReference>
<proteinExistence type="predicted"/>
<keyword evidence="3" id="KW-1185">Reference proteome</keyword>
<name>A0A231G0J5_PSEJE</name>
<dbReference type="InterPro" id="IPR036291">
    <property type="entry name" value="NAD(P)-bd_dom_sf"/>
</dbReference>
<dbReference type="AlphaFoldDB" id="A0A231G0J5"/>
<organism evidence="2 3">
    <name type="scientific">Pseudomonas jessenii</name>
    <dbReference type="NCBI Taxonomy" id="77298"/>
    <lineage>
        <taxon>Bacteria</taxon>
        <taxon>Pseudomonadati</taxon>
        <taxon>Pseudomonadota</taxon>
        <taxon>Gammaproteobacteria</taxon>
        <taxon>Pseudomonadales</taxon>
        <taxon>Pseudomonadaceae</taxon>
        <taxon>Pseudomonas</taxon>
    </lineage>
</organism>
<dbReference type="InterPro" id="IPR001509">
    <property type="entry name" value="Epimerase_deHydtase"/>
</dbReference>